<evidence type="ECO:0000313" key="2">
    <source>
        <dbReference type="EMBL" id="LAB68203.1"/>
    </source>
</evidence>
<dbReference type="Gene3D" id="3.40.50.300">
    <property type="entry name" value="P-loop containing nucleotide triphosphate hydrolases"/>
    <property type="match status" value="1"/>
</dbReference>
<dbReference type="InterPro" id="IPR006073">
    <property type="entry name" value="GTP-bd"/>
</dbReference>
<dbReference type="PANTHER" id="PTHR46406">
    <property type="entry name" value="NITRIC OXIDE-ASSOCIATED PROTEIN 1"/>
    <property type="match status" value="1"/>
</dbReference>
<dbReference type="SUPFAM" id="SSF52540">
    <property type="entry name" value="P-loop containing nucleoside triphosphate hydrolases"/>
    <property type="match status" value="1"/>
</dbReference>
<organism evidence="2">
    <name type="scientific">Hirondellea gigas</name>
    <dbReference type="NCBI Taxonomy" id="1518452"/>
    <lineage>
        <taxon>Eukaryota</taxon>
        <taxon>Metazoa</taxon>
        <taxon>Ecdysozoa</taxon>
        <taxon>Arthropoda</taxon>
        <taxon>Crustacea</taxon>
        <taxon>Multicrustacea</taxon>
        <taxon>Malacostraca</taxon>
        <taxon>Eumalacostraca</taxon>
        <taxon>Peracarida</taxon>
        <taxon>Amphipoda</taxon>
        <taxon>Amphilochidea</taxon>
        <taxon>Lysianassida</taxon>
        <taxon>Lysianassidira</taxon>
        <taxon>Lysianassoidea</taxon>
        <taxon>Lysianassidae</taxon>
        <taxon>Hirondellea</taxon>
    </lineage>
</organism>
<dbReference type="EMBL" id="IACF01002554">
    <property type="protein sequence ID" value="LAB68203.1"/>
    <property type="molecule type" value="mRNA"/>
</dbReference>
<dbReference type="GO" id="GO:0005525">
    <property type="term" value="F:GTP binding"/>
    <property type="evidence" value="ECO:0007669"/>
    <property type="project" value="InterPro"/>
</dbReference>
<proteinExistence type="evidence at transcript level"/>
<reference evidence="2" key="2">
    <citation type="journal article" date="2018" name="Biosci. Biotechnol. Biochem.">
        <title>Polysaccharide hydrolase of the hadal zone amphipods Hirondellea gigas.</title>
        <authorList>
            <person name="Kobayashi H."/>
            <person name="Nagahama T."/>
            <person name="Arai W."/>
            <person name="Sasagawa Y."/>
            <person name="Umeda M."/>
            <person name="Hayashi T."/>
            <person name="Nikaido I."/>
            <person name="Watanabe H."/>
            <person name="Oguri K."/>
            <person name="Kitazato H."/>
            <person name="Fujioka K."/>
            <person name="Kido Y."/>
            <person name="Takami H."/>
        </authorList>
    </citation>
    <scope>NUCLEOTIDE SEQUENCE</scope>
    <source>
        <tissue evidence="2">Whole body</tissue>
    </source>
</reference>
<dbReference type="InterPro" id="IPR027417">
    <property type="entry name" value="P-loop_NTPase"/>
</dbReference>
<protein>
    <submittedName>
        <fullName evidence="2">Nitric oxide-associated protein 1</fullName>
    </submittedName>
</protein>
<name>A0A2P2I2E8_9CRUS</name>
<dbReference type="PANTHER" id="PTHR46406:SF1">
    <property type="entry name" value="NITRIC OXIDE-ASSOCIATED PROTEIN 1"/>
    <property type="match status" value="1"/>
</dbReference>
<accession>A0A2P2I2E8</accession>
<dbReference type="EMBL" id="IACT01006041">
    <property type="protein sequence ID" value="LAC25181.1"/>
    <property type="molecule type" value="mRNA"/>
</dbReference>
<dbReference type="Pfam" id="PF01926">
    <property type="entry name" value="MMR_HSR1"/>
    <property type="match status" value="1"/>
</dbReference>
<dbReference type="CDD" id="cd01855">
    <property type="entry name" value="YqeH"/>
    <property type="match status" value="1"/>
</dbReference>
<evidence type="ECO:0000259" key="1">
    <source>
        <dbReference type="Pfam" id="PF01926"/>
    </source>
</evidence>
<feature type="domain" description="G" evidence="1">
    <location>
        <begin position="448"/>
        <end position="500"/>
    </location>
</feature>
<sequence>MMLRNSFQNICLCTKLSLKSWYCVGRSKRTHNNLLCRTVSSSSSHTKSQQQKHELQVIHEDRYAVQLRKEDLTDEVLNRLPPVVRFIVDRRIIYSSYIEDQKPRVPHRHKKRLFNAYLNVDKKLARQRSMPCFLEKILGSEEKKFIINNEDHTELELYKMDETIEKRFPYALYSEVEKEIMEEEKAISLALDEPEIDYTNLKEVSVEEDTINRIEQYDKGELKPFNIHIEQPKKEAFALSGSQYVDQGDEELDPQKAYDEDQRQFGTADPNVPVSNVPCGGCGALLHCQNPSLPGFKAKEVFLGVSKAALRSTVCQRCHFLTHHNMALQVRVSPESYLELLRPIKTRFALVLVLVDLTDAPCSVHPNIMDVIARGQPVILVGNKVDLLPMDSNDCLERLEAALKAVVMETSLVSANILDTCLVSGQTGFGIETLISSIHYNWQSKGDVYLVGSTNAGKSTLFNTLMRSDLCKVKAADMLLRATTSPWPGTTLNMLKFPMTRASGRRLMMRKDRLSEDELNLLQDVKSINTYTRNKQLATLTGNIGRSPTTDLPAKVGDLPSPTNNKAVDIFQQKTKPQKFSAVVRGINQYKDEFKAGKWVYDTPGALQPDQFLSLLTHEELQEVLPTSMLVPESFRLKAGQTLFIAGLVRLDILYLFDTELEDPSESSQFRDVKVTVFRSEKLPISVVSTLNASSFYADNLGTELLNVPFGSHQRMEHWPQLRPTTLRAQGAEGGIAGADVVLSSAGWVSLCMSPDVICDMRAWTPGGRGAYLREHPFLPHSVTGRGKLWNSVKYGSHTLFRAEHFKVYESTMQMKKQRIRYKLDKREWEDLLAHEKE</sequence>
<dbReference type="AlphaFoldDB" id="A0A2P2I2E8"/>
<dbReference type="InterPro" id="IPR052807">
    <property type="entry name" value="Mito_transl_resp_regulator"/>
</dbReference>
<reference evidence="3" key="1">
    <citation type="submission" date="2017-11" db="EMBL/GenBank/DDBJ databases">
        <title>The sensing device of the deep-sea amphipod.</title>
        <authorList>
            <person name="Kobayashi H."/>
            <person name="Nagahama T."/>
            <person name="Arai W."/>
            <person name="Sasagawa Y."/>
            <person name="Umeda M."/>
            <person name="Hayashi T."/>
            <person name="Nikaido I."/>
            <person name="Watanabe H."/>
            <person name="Oguri K."/>
            <person name="Kitazato H."/>
            <person name="Fujioka K."/>
            <person name="Kido Y."/>
            <person name="Takami H."/>
        </authorList>
    </citation>
    <scope>NUCLEOTIDE SEQUENCE</scope>
    <source>
        <tissue evidence="3">Whole body</tissue>
    </source>
</reference>
<evidence type="ECO:0000313" key="3">
    <source>
        <dbReference type="EMBL" id="LAC25181.1"/>
    </source>
</evidence>